<feature type="compositionally biased region" description="Low complexity" evidence="1">
    <location>
        <begin position="333"/>
        <end position="345"/>
    </location>
</feature>
<gene>
    <name evidence="4" type="ORF">AK88_05045</name>
</gene>
<evidence type="ECO:0000259" key="3">
    <source>
        <dbReference type="Pfam" id="PF12879"/>
    </source>
</evidence>
<dbReference type="OrthoDB" id="376328at2759"/>
<dbReference type="OMA" id="ANECLWE"/>
<feature type="compositionally biased region" description="Gly residues" evidence="1">
    <location>
        <begin position="460"/>
        <end position="479"/>
    </location>
</feature>
<keyword evidence="2" id="KW-1133">Transmembrane helix</keyword>
<feature type="region of interest" description="Disordered" evidence="1">
    <location>
        <begin position="139"/>
        <end position="531"/>
    </location>
</feature>
<dbReference type="GeneID" id="24270359"/>
<feature type="compositionally biased region" description="Polar residues" evidence="1">
    <location>
        <begin position="402"/>
        <end position="417"/>
    </location>
</feature>
<feature type="compositionally biased region" description="Low complexity" evidence="1">
    <location>
        <begin position="366"/>
        <end position="377"/>
    </location>
</feature>
<dbReference type="RefSeq" id="XP_012338070.1">
    <property type="nucleotide sequence ID" value="XM_012482647.1"/>
</dbReference>
<dbReference type="VEuPathDB" id="PlasmoDB:AK88_05045"/>
<feature type="compositionally biased region" description="Polar residues" evidence="1">
    <location>
        <begin position="678"/>
        <end position="699"/>
    </location>
</feature>
<name>A0A0D9QHZ4_PLAFR</name>
<feature type="compositionally biased region" description="Low complexity" evidence="1">
    <location>
        <begin position="259"/>
        <end position="268"/>
    </location>
</feature>
<dbReference type="AlphaFoldDB" id="A0A0D9QHZ4"/>
<feature type="compositionally biased region" description="Low complexity" evidence="1">
    <location>
        <begin position="480"/>
        <end position="504"/>
    </location>
</feature>
<accession>A0A0D9QHZ4</accession>
<reference evidence="4 5" key="1">
    <citation type="submission" date="2014-03" db="EMBL/GenBank/DDBJ databases">
        <title>The Genome Sequence of Plasmodium fragile nilgiri.</title>
        <authorList>
            <consortium name="The Broad Institute Genomics Platform"/>
            <consortium name="The Broad Institute Genome Sequencing Center for Infectious Disease"/>
            <person name="Neafsey D."/>
            <person name="Duraisingh M."/>
            <person name="Young S.K."/>
            <person name="Zeng Q."/>
            <person name="Gargeya S."/>
            <person name="Abouelleil A."/>
            <person name="Alvarado L."/>
            <person name="Chapman S.B."/>
            <person name="Gainer-Dewar J."/>
            <person name="Goldberg J."/>
            <person name="Griggs A."/>
            <person name="Gujja S."/>
            <person name="Hansen M."/>
            <person name="Howarth C."/>
            <person name="Imamovic A."/>
            <person name="Larimer J."/>
            <person name="Pearson M."/>
            <person name="Poon T.W."/>
            <person name="Priest M."/>
            <person name="Roberts A."/>
            <person name="Saif S."/>
            <person name="Shea T."/>
            <person name="Sykes S."/>
            <person name="Wortman J."/>
            <person name="Nusbaum C."/>
            <person name="Birren B."/>
        </authorList>
    </citation>
    <scope>NUCLEOTIDE SEQUENCE [LARGE SCALE GENOMIC DNA]</scope>
    <source>
        <strain evidence="5">nilgiri</strain>
    </source>
</reference>
<evidence type="ECO:0000256" key="1">
    <source>
        <dbReference type="SAM" id="MobiDB-lite"/>
    </source>
</evidence>
<feature type="region of interest" description="Disordered" evidence="1">
    <location>
        <begin position="678"/>
        <end position="714"/>
    </location>
</feature>
<dbReference type="Proteomes" id="UP000054561">
    <property type="component" value="Unassembled WGS sequence"/>
</dbReference>
<protein>
    <recommendedName>
        <fullName evidence="3">Schizont-infected cell agglutination C-terminal domain-containing protein</fullName>
    </recommendedName>
</protein>
<feature type="compositionally biased region" description="Basic and acidic residues" evidence="1">
    <location>
        <begin position="701"/>
        <end position="714"/>
    </location>
</feature>
<feature type="domain" description="Schizont-infected cell agglutination C-terminal" evidence="3">
    <location>
        <begin position="563"/>
        <end position="667"/>
    </location>
</feature>
<dbReference type="Pfam" id="PF12879">
    <property type="entry name" value="SICA_C"/>
    <property type="match status" value="1"/>
</dbReference>
<feature type="transmembrane region" description="Helical" evidence="2">
    <location>
        <begin position="546"/>
        <end position="566"/>
    </location>
</feature>
<sequence>MDADTDWGPDNPLRQFVKCAIVSIYMYYLIEINCGDTTGVNYALKAMSQIERDLRHAGTPANECLWERHDHTKIGEKNVNATVKTWLKGNATMCKRIQDLEKKTNCTQGNATHTTGKGVLAEKEIKDKIMDKMQQVQQEVQATKAGKGHIGTDNVNARNSINSQYPAQTPPEPPPGKDSVDAQPEATATPGTTPPHGSIVPVARSEEPAEPPSTPSSPPSAGTGQTQPGGTGNGTTQTTPEPAEGTTGKDSRQGPIPATTSTCGTTTDTETKEVNGNTATITITTVESSSPECSGSGTPGTEAGDSKTTTESQKPSEPPAVTKPTSGDPPAAPQVEAEAATGAPAAPAPTPLAIDSTTGNSGDQNTSTTPPDSDSPGPDSPPSSPDGKTEHTKDPQTVDPAVSSTEGAQGAPSSGTASNDDPPPLNSPKPKPNPNSDEAGSGTNGAGGTQIPGSAPSAGTEGGAGGQTGAGAGGGGGSSSSGTEQGTVGSTTTTDTQTPSTTVTPISAQSPLVPSAPKGGNGAVSDFVPPPSKPFDPKDLIPYTPAIIPAVVGIGLIAFFLWKYFAHLAKRRRKFRTVRDVPSPPLDEDILDHLQRGELPPLDYGYTMIRDSQPASISARRRRQPRVHKRTIIELHLEVLNECEVTEWQNVKDDYLQIVVQAFAQDLLRDDDTNNSILGVSTSDQGPPGTHVSSTVDQSTDIERTDASARNAEHPDPWRCMETIQLQTDPCRPNEDNHDPWSCMENIELERDRCPPNEEDPDPWSCMETIPLQTDPCRPHDPDPCSCMQSILLATDPCPPHEQDLNPCSCMETIPLQTDRSASDADDPDPWSCMENIQFAPDRSPPNEEDRWSCMERV</sequence>
<dbReference type="InterPro" id="IPR024288">
    <property type="entry name" value="SICA_C"/>
</dbReference>
<evidence type="ECO:0000313" key="4">
    <source>
        <dbReference type="EMBL" id="KJP85341.1"/>
    </source>
</evidence>
<proteinExistence type="predicted"/>
<evidence type="ECO:0000256" key="2">
    <source>
        <dbReference type="SAM" id="Phobius"/>
    </source>
</evidence>
<feature type="compositionally biased region" description="Basic and acidic residues" evidence="1">
    <location>
        <begin position="845"/>
        <end position="858"/>
    </location>
</feature>
<feature type="compositionally biased region" description="Polar residues" evidence="1">
    <location>
        <begin position="355"/>
        <end position="365"/>
    </location>
</feature>
<feature type="compositionally biased region" description="Basic and acidic residues" evidence="1">
    <location>
        <begin position="387"/>
        <end position="396"/>
    </location>
</feature>
<evidence type="ECO:0000313" key="5">
    <source>
        <dbReference type="Proteomes" id="UP000054561"/>
    </source>
</evidence>
<feature type="compositionally biased region" description="Polar residues" evidence="1">
    <location>
        <begin position="306"/>
        <end position="315"/>
    </location>
</feature>
<feature type="compositionally biased region" description="Low complexity" evidence="1">
    <location>
        <begin position="182"/>
        <end position="195"/>
    </location>
</feature>
<keyword evidence="2" id="KW-0812">Transmembrane</keyword>
<keyword evidence="2" id="KW-0472">Membrane</keyword>
<dbReference type="EMBL" id="KQ001732">
    <property type="protein sequence ID" value="KJP85341.1"/>
    <property type="molecule type" value="Genomic_DNA"/>
</dbReference>
<feature type="compositionally biased region" description="Pro residues" evidence="1">
    <location>
        <begin position="421"/>
        <end position="433"/>
    </location>
</feature>
<organism evidence="4 5">
    <name type="scientific">Plasmodium fragile</name>
    <dbReference type="NCBI Taxonomy" id="5857"/>
    <lineage>
        <taxon>Eukaryota</taxon>
        <taxon>Sar</taxon>
        <taxon>Alveolata</taxon>
        <taxon>Apicomplexa</taxon>
        <taxon>Aconoidasida</taxon>
        <taxon>Haemosporida</taxon>
        <taxon>Plasmodiidae</taxon>
        <taxon>Plasmodium</taxon>
        <taxon>Plasmodium (Plasmodium)</taxon>
    </lineage>
</organism>
<feature type="region of interest" description="Disordered" evidence="1">
    <location>
        <begin position="838"/>
        <end position="858"/>
    </location>
</feature>
<keyword evidence="5" id="KW-1185">Reference proteome</keyword>
<feature type="compositionally biased region" description="Polar residues" evidence="1">
    <location>
        <begin position="153"/>
        <end position="167"/>
    </location>
</feature>
<feature type="compositionally biased region" description="Polar residues" evidence="1">
    <location>
        <begin position="274"/>
        <end position="296"/>
    </location>
</feature>